<accession>A0A009HYC9</accession>
<reference evidence="2 3" key="1">
    <citation type="submission" date="2014-02" db="EMBL/GenBank/DDBJ databases">
        <title>Comparative genomics and transcriptomics to identify genetic mechanisms underlying the emergence of carbapenem resistant Acinetobacter baumannii (CRAb).</title>
        <authorList>
            <person name="Harris A.D."/>
            <person name="Johnson K.J."/>
            <person name="George J."/>
            <person name="Shefchek K."/>
            <person name="Daugherty S.C."/>
            <person name="Parankush S."/>
            <person name="Sadzewicz L."/>
            <person name="Tallon L."/>
            <person name="Sengamalay N."/>
            <person name="Hazen T.H."/>
            <person name="Rasko D.A."/>
        </authorList>
    </citation>
    <scope>NUCLEOTIDE SEQUENCE [LARGE SCALE GENOMIC DNA]</scope>
    <source>
        <strain evidence="2 3">1295743</strain>
    </source>
</reference>
<proteinExistence type="predicted"/>
<dbReference type="Proteomes" id="UP000020595">
    <property type="component" value="Unassembled WGS sequence"/>
</dbReference>
<evidence type="ECO:0000313" key="3">
    <source>
        <dbReference type="Proteomes" id="UP000020595"/>
    </source>
</evidence>
<dbReference type="AlphaFoldDB" id="A0A009HYC9"/>
<comment type="caution">
    <text evidence="2">The sequence shown here is derived from an EMBL/GenBank/DDBJ whole genome shotgun (WGS) entry which is preliminary data.</text>
</comment>
<protein>
    <submittedName>
        <fullName evidence="2">Uncharacterized protein</fullName>
    </submittedName>
</protein>
<dbReference type="PATRIC" id="fig|1310613.3.peg.3928"/>
<feature type="region of interest" description="Disordered" evidence="1">
    <location>
        <begin position="260"/>
        <end position="288"/>
    </location>
</feature>
<dbReference type="EMBL" id="JEWH01000100">
    <property type="protein sequence ID" value="EXB03376.1"/>
    <property type="molecule type" value="Genomic_DNA"/>
</dbReference>
<evidence type="ECO:0000313" key="2">
    <source>
        <dbReference type="EMBL" id="EXB03376.1"/>
    </source>
</evidence>
<feature type="region of interest" description="Disordered" evidence="1">
    <location>
        <begin position="178"/>
        <end position="197"/>
    </location>
</feature>
<sequence>MSQNTNQNQLTNGLAIYTSIVNMQEEISVTGLAKTLAALDKDGNELYKTRSIDDVYNLLSPLLCKHKIVVAPNVISLQREVVKTKYSIQYQSLVTIEYSFTSALDGSVHKATVYGEAFDYGDKSISKASSMAYKTACFQVFNIPVIQDPDSIVHDKISNEDYEYSRQHVQHTTTQINNGQQQNNRNNNHRQNNQQGSQQYISEDQANYLIEQTRIAGFNPQKFFTRFNIQRFSQMTVNQYNYALQSLQNYLKEQQQIDQHNHQFEQNKQRNTRNQMGGNNANTRGRYS</sequence>
<organism evidence="2 3">
    <name type="scientific">Acinetobacter baumannii (strain 1295743)</name>
    <dbReference type="NCBI Taxonomy" id="1310613"/>
    <lineage>
        <taxon>Bacteria</taxon>
        <taxon>Pseudomonadati</taxon>
        <taxon>Pseudomonadota</taxon>
        <taxon>Gammaproteobacteria</taxon>
        <taxon>Moraxellales</taxon>
        <taxon>Moraxellaceae</taxon>
        <taxon>Acinetobacter</taxon>
        <taxon>Acinetobacter calcoaceticus/baumannii complex</taxon>
    </lineage>
</organism>
<dbReference type="RefSeq" id="WP_050676164.1">
    <property type="nucleotide sequence ID" value="NZ_JEWH01000100.1"/>
</dbReference>
<evidence type="ECO:0000256" key="1">
    <source>
        <dbReference type="SAM" id="MobiDB-lite"/>
    </source>
</evidence>
<gene>
    <name evidence="2" type="ORF">J512_4119</name>
</gene>
<feature type="compositionally biased region" description="Polar residues" evidence="1">
    <location>
        <begin position="272"/>
        <end position="288"/>
    </location>
</feature>
<name>A0A009HYC9_ACIB9</name>